<name>A0A7X0XCZ0_9LIST</name>
<dbReference type="EMBL" id="JAASTX010000009">
    <property type="protein sequence ID" value="MBC1491934.1"/>
    <property type="molecule type" value="Genomic_DNA"/>
</dbReference>
<dbReference type="RefSeq" id="WP_185417436.1">
    <property type="nucleotide sequence ID" value="NZ_JAARNA010000001.1"/>
</dbReference>
<comment type="caution">
    <text evidence="1">The sequence shown here is derived from an EMBL/GenBank/DDBJ whole genome shotgun (WGS) entry which is preliminary data.</text>
</comment>
<proteinExistence type="predicted"/>
<reference evidence="1 2" key="1">
    <citation type="submission" date="2020-03" db="EMBL/GenBank/DDBJ databases">
        <title>Soil Listeria distribution.</title>
        <authorList>
            <person name="Liao J."/>
            <person name="Wiedmann M."/>
        </authorList>
    </citation>
    <scope>NUCLEOTIDE SEQUENCE [LARGE SCALE GENOMIC DNA]</scope>
    <source>
        <strain evidence="1 2">FSL L7-1547</strain>
    </source>
</reference>
<evidence type="ECO:0000313" key="1">
    <source>
        <dbReference type="EMBL" id="MBC1491934.1"/>
    </source>
</evidence>
<organism evidence="1 2">
    <name type="scientific">Listeria booriae</name>
    <dbReference type="NCBI Taxonomy" id="1552123"/>
    <lineage>
        <taxon>Bacteria</taxon>
        <taxon>Bacillati</taxon>
        <taxon>Bacillota</taxon>
        <taxon>Bacilli</taxon>
        <taxon>Bacillales</taxon>
        <taxon>Listeriaceae</taxon>
        <taxon>Listeria</taxon>
    </lineage>
</organism>
<gene>
    <name evidence="1" type="ORF">HCI99_08825</name>
</gene>
<protein>
    <submittedName>
        <fullName evidence="1">Uncharacterized protein</fullName>
    </submittedName>
</protein>
<accession>A0A7X0XCZ0</accession>
<dbReference type="AlphaFoldDB" id="A0A7X0XCZ0"/>
<evidence type="ECO:0000313" key="2">
    <source>
        <dbReference type="Proteomes" id="UP000533953"/>
    </source>
</evidence>
<dbReference type="Proteomes" id="UP000533953">
    <property type="component" value="Unassembled WGS sequence"/>
</dbReference>
<sequence>MNDKKLSEALIQVSEMSCFGLPAIADSMRNAASKGGVSYAELVKKLADNINARNEYYKKQKELVGLMNSDEKVAKKTNRQDAFKNVVKKKKMGAIK</sequence>